<dbReference type="EMBL" id="KE346153">
    <property type="protein sequence ID" value="EXC27682.1"/>
    <property type="molecule type" value="Genomic_DNA"/>
</dbReference>
<evidence type="ECO:0000313" key="2">
    <source>
        <dbReference type="EMBL" id="EXC27682.1"/>
    </source>
</evidence>
<accession>W9SGE7</accession>
<feature type="region of interest" description="Disordered" evidence="1">
    <location>
        <begin position="33"/>
        <end position="52"/>
    </location>
</feature>
<dbReference type="AlphaFoldDB" id="W9SGE7"/>
<organism evidence="2 3">
    <name type="scientific">Morus notabilis</name>
    <dbReference type="NCBI Taxonomy" id="981085"/>
    <lineage>
        <taxon>Eukaryota</taxon>
        <taxon>Viridiplantae</taxon>
        <taxon>Streptophyta</taxon>
        <taxon>Embryophyta</taxon>
        <taxon>Tracheophyta</taxon>
        <taxon>Spermatophyta</taxon>
        <taxon>Magnoliopsida</taxon>
        <taxon>eudicotyledons</taxon>
        <taxon>Gunneridae</taxon>
        <taxon>Pentapetalae</taxon>
        <taxon>rosids</taxon>
        <taxon>fabids</taxon>
        <taxon>Rosales</taxon>
        <taxon>Moraceae</taxon>
        <taxon>Moreae</taxon>
        <taxon>Morus</taxon>
    </lineage>
</organism>
<reference evidence="3" key="1">
    <citation type="submission" date="2013-01" db="EMBL/GenBank/DDBJ databases">
        <title>Draft Genome Sequence of a Mulberry Tree, Morus notabilis C.K. Schneid.</title>
        <authorList>
            <person name="He N."/>
            <person name="Zhao S."/>
        </authorList>
    </citation>
    <scope>NUCLEOTIDE SEQUENCE</scope>
</reference>
<sequence>MAGAGASSEDANQQGNTLGEDELAYLEAEKLGVKKKQEQHQNGYVKKENEEINQMRKLPGRLKLQWTATISSPPTAQINSKRRHYFKPLSCVPRALDTSSTSSPFPITTVRSSRMTPHVMHAYNHSKIALEYQQTPRRVLLAPERFERFKRNTN</sequence>
<gene>
    <name evidence="2" type="ORF">L484_009706</name>
</gene>
<proteinExistence type="predicted"/>
<name>W9SGE7_9ROSA</name>
<evidence type="ECO:0000256" key="1">
    <source>
        <dbReference type="SAM" id="MobiDB-lite"/>
    </source>
</evidence>
<feature type="region of interest" description="Disordered" evidence="1">
    <location>
        <begin position="1"/>
        <end position="23"/>
    </location>
</feature>
<evidence type="ECO:0000313" key="3">
    <source>
        <dbReference type="Proteomes" id="UP000030645"/>
    </source>
</evidence>
<dbReference type="Proteomes" id="UP000030645">
    <property type="component" value="Unassembled WGS sequence"/>
</dbReference>
<keyword evidence="3" id="KW-1185">Reference proteome</keyword>
<protein>
    <submittedName>
        <fullName evidence="2">Uncharacterized protein</fullName>
    </submittedName>
</protein>